<evidence type="ECO:0000256" key="1">
    <source>
        <dbReference type="ARBA" id="ARBA00001933"/>
    </source>
</evidence>
<dbReference type="PROSITE" id="PS00868">
    <property type="entry name" value="CYS_MET_METAB_PP"/>
    <property type="match status" value="1"/>
</dbReference>
<dbReference type="InterPro" id="IPR015424">
    <property type="entry name" value="PyrdxlP-dep_Trfase"/>
</dbReference>
<comment type="similarity">
    <text evidence="3 9">Belongs to the trans-sulfuration enzymes family.</text>
</comment>
<sequence length="385" mass="42039">MANNYRIGTKVIHAGQPAEPTSGAVILPISLSTTFLQPSPNVLPGGYDYSRSGNPTRKALEECLAAAENAKYALTFASGLATLTTIINSLQSGDEVISVDDVYGGTRRYMSRVAANFGMKFSFVDMSNLDQLAAAFTEKTKLVWLETPTNPLLKVADIKLVADFVHSKNAILVVDNTFMSPYFQNPLDLGADIVMHSITKYINGHSDVVMGCLATNDEALYAKLKFLQNSIGAVPSPFDCFLAIRGIKTLHVRMREHEKNAFAVCKFLESHPKVDRVIYPGLPSHPQHEICKRQMKGYGGMVVFFCKGGLDESKKILENLKVFALAESLGGVESLVELPSLMTHASVPLEERIKLGITDTLIRLSVGIEDVNDLIADLSQALDKI</sequence>
<evidence type="ECO:0000256" key="5">
    <source>
        <dbReference type="ARBA" id="ARBA00022898"/>
    </source>
</evidence>
<keyword evidence="10" id="KW-0456">Lyase</keyword>
<feature type="modified residue" description="N6-(pyridoxal phosphate)lysine" evidence="8">
    <location>
        <position position="200"/>
    </location>
</feature>
<dbReference type="PANTHER" id="PTHR11808">
    <property type="entry name" value="TRANS-SULFURATION ENZYME FAMILY MEMBER"/>
    <property type="match status" value="1"/>
</dbReference>
<evidence type="ECO:0000256" key="2">
    <source>
        <dbReference type="ARBA" id="ARBA00005038"/>
    </source>
</evidence>
<dbReference type="GO" id="GO:0004123">
    <property type="term" value="F:cystathionine gamma-lyase activity"/>
    <property type="evidence" value="ECO:0007669"/>
    <property type="project" value="TreeGrafter"/>
</dbReference>
<comment type="cofactor">
    <cofactor evidence="1 9">
        <name>pyridoxal 5'-phosphate</name>
        <dbReference type="ChEBI" id="CHEBI:597326"/>
    </cofactor>
</comment>
<evidence type="ECO:0000313" key="10">
    <source>
        <dbReference type="EMBL" id="EFA79937.1"/>
    </source>
</evidence>
<dbReference type="CDD" id="cd00614">
    <property type="entry name" value="CGS_like"/>
    <property type="match status" value="1"/>
</dbReference>
<name>D3BFM3_HETP5</name>
<dbReference type="FunFam" id="3.40.640.10:FF:000009">
    <property type="entry name" value="Cystathionine gamma-synthase homolog"/>
    <property type="match status" value="1"/>
</dbReference>
<keyword evidence="11" id="KW-1185">Reference proteome</keyword>
<comment type="pathway">
    <text evidence="2">Amino-acid biosynthesis; L-cysteine biosynthesis; L-cysteine from L-homocysteine and L-serine: step 2/2.</text>
</comment>
<dbReference type="GO" id="GO:0019343">
    <property type="term" value="P:cysteine biosynthetic process via cystathionine"/>
    <property type="evidence" value="ECO:0007669"/>
    <property type="project" value="TreeGrafter"/>
</dbReference>
<gene>
    <name evidence="10" type="primary">cysA</name>
    <name evidence="10" type="ORF">PPL_06758</name>
</gene>
<dbReference type="FunFam" id="3.90.1150.10:FF:000008">
    <property type="entry name" value="Cystathionine gamma-synthase"/>
    <property type="match status" value="1"/>
</dbReference>
<dbReference type="PANTHER" id="PTHR11808:SF15">
    <property type="entry name" value="CYSTATHIONINE GAMMA-LYASE"/>
    <property type="match status" value="1"/>
</dbReference>
<evidence type="ECO:0000256" key="9">
    <source>
        <dbReference type="RuleBase" id="RU362118"/>
    </source>
</evidence>
<dbReference type="EC" id="4.4.1.1" evidence="4"/>
<keyword evidence="6" id="KW-0028">Amino-acid biosynthesis</keyword>
<evidence type="ECO:0000256" key="4">
    <source>
        <dbReference type="ARBA" id="ARBA00012085"/>
    </source>
</evidence>
<dbReference type="AlphaFoldDB" id="D3BFM3"/>
<keyword evidence="5 8" id="KW-0663">Pyridoxal phosphate</keyword>
<dbReference type="Gene3D" id="3.40.640.10">
    <property type="entry name" value="Type I PLP-dependent aspartate aminotransferase-like (Major domain)"/>
    <property type="match status" value="1"/>
</dbReference>
<dbReference type="GO" id="GO:0005737">
    <property type="term" value="C:cytoplasm"/>
    <property type="evidence" value="ECO:0007669"/>
    <property type="project" value="TreeGrafter"/>
</dbReference>
<dbReference type="FunCoup" id="D3BFM3">
    <property type="interactions" value="343"/>
</dbReference>
<protein>
    <recommendedName>
        <fullName evidence="4">cystathionine gamma-lyase</fullName>
        <ecNumber evidence="4">4.4.1.1</ecNumber>
    </recommendedName>
    <alternativeName>
        <fullName evidence="7">Gamma-cystathionase</fullName>
    </alternativeName>
</protein>
<evidence type="ECO:0000256" key="7">
    <source>
        <dbReference type="ARBA" id="ARBA00029853"/>
    </source>
</evidence>
<reference evidence="10 11" key="1">
    <citation type="journal article" date="2011" name="Genome Res.">
        <title>Phylogeny-wide analysis of social amoeba genomes highlights ancient origins for complex intercellular communication.</title>
        <authorList>
            <person name="Heidel A.J."/>
            <person name="Lawal H.M."/>
            <person name="Felder M."/>
            <person name="Schilde C."/>
            <person name="Helps N.R."/>
            <person name="Tunggal B."/>
            <person name="Rivero F."/>
            <person name="John U."/>
            <person name="Schleicher M."/>
            <person name="Eichinger L."/>
            <person name="Platzer M."/>
            <person name="Noegel A.A."/>
            <person name="Schaap P."/>
            <person name="Gloeckner G."/>
        </authorList>
    </citation>
    <scope>NUCLEOTIDE SEQUENCE [LARGE SCALE GENOMIC DNA]</scope>
    <source>
        <strain evidence="11">ATCC 26659 / Pp 5 / PN500</strain>
    </source>
</reference>
<keyword evidence="6" id="KW-0198">Cysteine biosynthesis</keyword>
<evidence type="ECO:0000256" key="3">
    <source>
        <dbReference type="ARBA" id="ARBA00009077"/>
    </source>
</evidence>
<dbReference type="EMBL" id="ADBJ01000031">
    <property type="protein sequence ID" value="EFA79937.1"/>
    <property type="molecule type" value="Genomic_DNA"/>
</dbReference>
<dbReference type="GO" id="GO:0030170">
    <property type="term" value="F:pyridoxal phosphate binding"/>
    <property type="evidence" value="ECO:0007669"/>
    <property type="project" value="InterPro"/>
</dbReference>
<dbReference type="Proteomes" id="UP000001396">
    <property type="component" value="Unassembled WGS sequence"/>
</dbReference>
<dbReference type="InterPro" id="IPR015422">
    <property type="entry name" value="PyrdxlP-dep_Trfase_small"/>
</dbReference>
<dbReference type="GeneID" id="31362239"/>
<evidence type="ECO:0000256" key="6">
    <source>
        <dbReference type="ARBA" id="ARBA00023192"/>
    </source>
</evidence>
<dbReference type="InterPro" id="IPR015421">
    <property type="entry name" value="PyrdxlP-dep_Trfase_major"/>
</dbReference>
<dbReference type="InterPro" id="IPR054542">
    <property type="entry name" value="Cys_met_metab_PP"/>
</dbReference>
<dbReference type="Gene3D" id="3.90.1150.10">
    <property type="entry name" value="Aspartate Aminotransferase, domain 1"/>
    <property type="match status" value="1"/>
</dbReference>
<dbReference type="RefSeq" id="XP_020432057.1">
    <property type="nucleotide sequence ID" value="XM_020577609.1"/>
</dbReference>
<evidence type="ECO:0000256" key="8">
    <source>
        <dbReference type="PIRSR" id="PIRSR001434-2"/>
    </source>
</evidence>
<dbReference type="STRING" id="670386.D3BFM3"/>
<dbReference type="PIRSF" id="PIRSF001434">
    <property type="entry name" value="CGS"/>
    <property type="match status" value="1"/>
</dbReference>
<accession>D3BFM3</accession>
<dbReference type="Pfam" id="PF01053">
    <property type="entry name" value="Cys_Met_Meta_PP"/>
    <property type="match status" value="1"/>
</dbReference>
<comment type="caution">
    <text evidence="10">The sequence shown here is derived from an EMBL/GenBank/DDBJ whole genome shotgun (WGS) entry which is preliminary data.</text>
</comment>
<dbReference type="SUPFAM" id="SSF53383">
    <property type="entry name" value="PLP-dependent transferases"/>
    <property type="match status" value="1"/>
</dbReference>
<dbReference type="InterPro" id="IPR000277">
    <property type="entry name" value="Cys/Met-Metab_PyrdxlP-dep_enz"/>
</dbReference>
<organism evidence="10 11">
    <name type="scientific">Heterostelium pallidum (strain ATCC 26659 / Pp 5 / PN500)</name>
    <name type="common">Cellular slime mold</name>
    <name type="synonym">Polysphondylium pallidum</name>
    <dbReference type="NCBI Taxonomy" id="670386"/>
    <lineage>
        <taxon>Eukaryota</taxon>
        <taxon>Amoebozoa</taxon>
        <taxon>Evosea</taxon>
        <taxon>Eumycetozoa</taxon>
        <taxon>Dictyostelia</taxon>
        <taxon>Acytosteliales</taxon>
        <taxon>Acytosteliaceae</taxon>
        <taxon>Heterostelium</taxon>
    </lineage>
</organism>
<proteinExistence type="inferred from homology"/>
<dbReference type="OMA" id="YKQDGVG"/>
<evidence type="ECO:0000313" key="11">
    <source>
        <dbReference type="Proteomes" id="UP000001396"/>
    </source>
</evidence>
<dbReference type="InParanoid" id="D3BFM3"/>
<dbReference type="GO" id="GO:0019346">
    <property type="term" value="P:transsulfuration"/>
    <property type="evidence" value="ECO:0007669"/>
    <property type="project" value="InterPro"/>
</dbReference>